<dbReference type="InterPro" id="IPR003593">
    <property type="entry name" value="AAA+_ATPase"/>
</dbReference>
<evidence type="ECO:0000256" key="7">
    <source>
        <dbReference type="ARBA" id="ARBA00022989"/>
    </source>
</evidence>
<gene>
    <name evidence="12" type="ORF">WA026_014505</name>
</gene>
<dbReference type="EMBL" id="JARQZJ010000067">
    <property type="protein sequence ID" value="KAK9881155.1"/>
    <property type="molecule type" value="Genomic_DNA"/>
</dbReference>
<evidence type="ECO:0000259" key="11">
    <source>
        <dbReference type="PROSITE" id="PS50893"/>
    </source>
</evidence>
<dbReference type="InterPro" id="IPR013525">
    <property type="entry name" value="ABC2_TM"/>
</dbReference>
<dbReference type="InterPro" id="IPR027417">
    <property type="entry name" value="P-loop_NTPase"/>
</dbReference>
<dbReference type="InterPro" id="IPR017871">
    <property type="entry name" value="ABC_transporter-like_CS"/>
</dbReference>
<evidence type="ECO:0000256" key="2">
    <source>
        <dbReference type="ARBA" id="ARBA00005814"/>
    </source>
</evidence>
<dbReference type="Proteomes" id="UP001431783">
    <property type="component" value="Unassembled WGS sequence"/>
</dbReference>
<dbReference type="SUPFAM" id="SSF52540">
    <property type="entry name" value="P-loop containing nucleoside triphosphate hydrolases"/>
    <property type="match status" value="1"/>
</dbReference>
<comment type="subcellular location">
    <subcellularLocation>
        <location evidence="1">Membrane</location>
        <topology evidence="1">Multi-pass membrane protein</topology>
    </subcellularLocation>
</comment>
<organism evidence="12 13">
    <name type="scientific">Henosepilachna vigintioctopunctata</name>
    <dbReference type="NCBI Taxonomy" id="420089"/>
    <lineage>
        <taxon>Eukaryota</taxon>
        <taxon>Metazoa</taxon>
        <taxon>Ecdysozoa</taxon>
        <taxon>Arthropoda</taxon>
        <taxon>Hexapoda</taxon>
        <taxon>Insecta</taxon>
        <taxon>Pterygota</taxon>
        <taxon>Neoptera</taxon>
        <taxon>Endopterygota</taxon>
        <taxon>Coleoptera</taxon>
        <taxon>Polyphaga</taxon>
        <taxon>Cucujiformia</taxon>
        <taxon>Coccinelloidea</taxon>
        <taxon>Coccinellidae</taxon>
        <taxon>Epilachninae</taxon>
        <taxon>Epilachnini</taxon>
        <taxon>Henosepilachna</taxon>
    </lineage>
</organism>
<dbReference type="Pfam" id="PF01061">
    <property type="entry name" value="ABC2_membrane"/>
    <property type="match status" value="1"/>
</dbReference>
<protein>
    <recommendedName>
        <fullName evidence="9">Protein white</fullName>
    </recommendedName>
</protein>
<dbReference type="GO" id="GO:0016887">
    <property type="term" value="F:ATP hydrolysis activity"/>
    <property type="evidence" value="ECO:0007669"/>
    <property type="project" value="InterPro"/>
</dbReference>
<dbReference type="PROSITE" id="PS50893">
    <property type="entry name" value="ABC_TRANSPORTER_2"/>
    <property type="match status" value="1"/>
</dbReference>
<evidence type="ECO:0000256" key="9">
    <source>
        <dbReference type="ARBA" id="ARBA00039188"/>
    </source>
</evidence>
<dbReference type="GO" id="GO:0030659">
    <property type="term" value="C:cytoplasmic vesicle membrane"/>
    <property type="evidence" value="ECO:0007669"/>
    <property type="project" value="TreeGrafter"/>
</dbReference>
<dbReference type="InterPro" id="IPR003439">
    <property type="entry name" value="ABC_transporter-like_ATP-bd"/>
</dbReference>
<feature type="transmembrane region" description="Helical" evidence="10">
    <location>
        <begin position="542"/>
        <end position="567"/>
    </location>
</feature>
<dbReference type="GO" id="GO:0005524">
    <property type="term" value="F:ATP binding"/>
    <property type="evidence" value="ECO:0007669"/>
    <property type="project" value="UniProtKB-KW"/>
</dbReference>
<feature type="domain" description="ABC transporter" evidence="11">
    <location>
        <begin position="94"/>
        <end position="338"/>
    </location>
</feature>
<keyword evidence="13" id="KW-1185">Reference proteome</keyword>
<evidence type="ECO:0000313" key="12">
    <source>
        <dbReference type="EMBL" id="KAK9881155.1"/>
    </source>
</evidence>
<dbReference type="Pfam" id="PF00005">
    <property type="entry name" value="ABC_tran"/>
    <property type="match status" value="1"/>
</dbReference>
<evidence type="ECO:0000256" key="10">
    <source>
        <dbReference type="SAM" id="Phobius"/>
    </source>
</evidence>
<dbReference type="GO" id="GO:0140359">
    <property type="term" value="F:ABC-type transporter activity"/>
    <property type="evidence" value="ECO:0007669"/>
    <property type="project" value="InterPro"/>
</dbReference>
<dbReference type="GO" id="GO:0005886">
    <property type="term" value="C:plasma membrane"/>
    <property type="evidence" value="ECO:0007669"/>
    <property type="project" value="TreeGrafter"/>
</dbReference>
<accession>A0AAW1UF64</accession>
<dbReference type="AlphaFoldDB" id="A0AAW1UF64"/>
<keyword evidence="3" id="KW-0813">Transport</keyword>
<evidence type="ECO:0000256" key="6">
    <source>
        <dbReference type="ARBA" id="ARBA00022840"/>
    </source>
</evidence>
<feature type="transmembrane region" description="Helical" evidence="10">
    <location>
        <begin position="579"/>
        <end position="604"/>
    </location>
</feature>
<evidence type="ECO:0000256" key="8">
    <source>
        <dbReference type="ARBA" id="ARBA00023136"/>
    </source>
</evidence>
<sequence length="691" mass="77303">MFYFYPQQKVEGIEKKMINGNAAHLPNGHSEHQNGIADKNTYKISALNLVDWKEAYLVDQKNAELVPEKKQITFTWCDINAFSVDMAAAASEKQTVGSVGKNKKQPPMKHILKNVNGVAYPGELLVILGSSGAGKTTLLNCMTYRNLQGLTISGSVCINNIPVRQKDLAAQSAYVQQDDLFIPYLTVKEHLIFQARLRMDAFYTYDERVQRVEEVMRELSLTKCANNLIGNPFFIKGISGGERKRLALASELLLNPSLLFCDEPTTGLDSFMALNVIQMLKSCAMTGRTVIATVHQPSSELYHLFDKLCLVAEGRTAFLGTTEEANIFFTKLQAPCPRNFNPAGHFIQLLSIVPGKEELCKKSVQSICDAFKTSSLGVKIDKIAHKSSESAKDKESHWSHTKGHITPYKVGWCAQLSALLWRSWLSIIKNPEVTRRRLYVVLLESLLVTVIYYGQTLSQTSIKNLDGAIFFILDSTAIQSIFAVINSFCSELPLFMKEHKDGMYRTDVYYLSKIICDLPLSLFFPVLYTSICYYLVGLNPLFVKFLTTAFIAMMLAQASTGISYVVSAISPDVQIAAELLLIFIIPMLFMGGIYLNIGSIPSFLSWLSKLSWYKFGYEAFMANQWSDIKNIPCPLNTTDSSICVQSGLQVLQMNSMSPSNLWPDIGYLIALAVAFRIIAFFCLLFRVSRAE</sequence>
<dbReference type="Gene3D" id="3.40.50.300">
    <property type="entry name" value="P-loop containing nucleotide triphosphate hydrolases"/>
    <property type="match status" value="1"/>
</dbReference>
<evidence type="ECO:0000256" key="1">
    <source>
        <dbReference type="ARBA" id="ARBA00004141"/>
    </source>
</evidence>
<dbReference type="PANTHER" id="PTHR48041">
    <property type="entry name" value="ABC TRANSPORTER G FAMILY MEMBER 28"/>
    <property type="match status" value="1"/>
</dbReference>
<dbReference type="PROSITE" id="PS00211">
    <property type="entry name" value="ABC_TRANSPORTER_1"/>
    <property type="match status" value="1"/>
</dbReference>
<proteinExistence type="inferred from homology"/>
<keyword evidence="7 10" id="KW-1133">Transmembrane helix</keyword>
<evidence type="ECO:0000313" key="13">
    <source>
        <dbReference type="Proteomes" id="UP001431783"/>
    </source>
</evidence>
<evidence type="ECO:0000256" key="3">
    <source>
        <dbReference type="ARBA" id="ARBA00022448"/>
    </source>
</evidence>
<keyword evidence="6" id="KW-0067">ATP-binding</keyword>
<dbReference type="PANTHER" id="PTHR48041:SF129">
    <property type="entry name" value="PROTEIN WHITE"/>
    <property type="match status" value="1"/>
</dbReference>
<name>A0AAW1UF64_9CUCU</name>
<comment type="caution">
    <text evidence="12">The sequence shown here is derived from an EMBL/GenBank/DDBJ whole genome shotgun (WGS) entry which is preliminary data.</text>
</comment>
<keyword evidence="4 10" id="KW-0812">Transmembrane</keyword>
<keyword evidence="5" id="KW-0547">Nucleotide-binding</keyword>
<evidence type="ECO:0000256" key="5">
    <source>
        <dbReference type="ARBA" id="ARBA00022741"/>
    </source>
</evidence>
<evidence type="ECO:0000256" key="4">
    <source>
        <dbReference type="ARBA" id="ARBA00022692"/>
    </source>
</evidence>
<feature type="transmembrane region" description="Helical" evidence="10">
    <location>
        <begin position="665"/>
        <end position="685"/>
    </location>
</feature>
<feature type="transmembrane region" description="Helical" evidence="10">
    <location>
        <begin position="438"/>
        <end position="455"/>
    </location>
</feature>
<feature type="transmembrane region" description="Helical" evidence="10">
    <location>
        <begin position="467"/>
        <end position="489"/>
    </location>
</feature>
<feature type="transmembrane region" description="Helical" evidence="10">
    <location>
        <begin position="510"/>
        <end position="536"/>
    </location>
</feature>
<dbReference type="InterPro" id="IPR050352">
    <property type="entry name" value="ABCG_transporters"/>
</dbReference>
<reference evidence="12 13" key="1">
    <citation type="submission" date="2023-03" db="EMBL/GenBank/DDBJ databases">
        <title>Genome insight into feeding habits of ladybird beetles.</title>
        <authorList>
            <person name="Li H.-S."/>
            <person name="Huang Y.-H."/>
            <person name="Pang H."/>
        </authorList>
    </citation>
    <scope>NUCLEOTIDE SEQUENCE [LARGE SCALE GENOMIC DNA]</scope>
    <source>
        <strain evidence="12">SYSU_2023b</strain>
        <tissue evidence="12">Whole body</tissue>
    </source>
</reference>
<dbReference type="SMART" id="SM00382">
    <property type="entry name" value="AAA"/>
    <property type="match status" value="1"/>
</dbReference>
<keyword evidence="8 10" id="KW-0472">Membrane</keyword>
<comment type="similarity">
    <text evidence="2">Belongs to the ABC transporter superfamily. ABCG family. Eye pigment precursor importer (TC 3.A.1.204) subfamily.</text>
</comment>
<dbReference type="CDD" id="cd03213">
    <property type="entry name" value="ABCG_EPDR"/>
    <property type="match status" value="1"/>
</dbReference>